<reference evidence="2 3" key="1">
    <citation type="journal article" date="2019" name="Int. J. Syst. Evol. Microbiol.">
        <title>The Global Catalogue of Microorganisms (GCM) 10K type strain sequencing project: providing services to taxonomists for standard genome sequencing and annotation.</title>
        <authorList>
            <consortium name="The Broad Institute Genomics Platform"/>
            <consortium name="The Broad Institute Genome Sequencing Center for Infectious Disease"/>
            <person name="Wu L."/>
            <person name="Ma J."/>
        </authorList>
    </citation>
    <scope>NUCLEOTIDE SEQUENCE [LARGE SCALE GENOMIC DNA]</scope>
    <source>
        <strain evidence="2 3">JCM 15503</strain>
    </source>
</reference>
<evidence type="ECO:0000313" key="3">
    <source>
        <dbReference type="Proteomes" id="UP001500279"/>
    </source>
</evidence>
<feature type="transmembrane region" description="Helical" evidence="1">
    <location>
        <begin position="76"/>
        <end position="98"/>
    </location>
</feature>
<protein>
    <submittedName>
        <fullName evidence="2">Uncharacterized protein</fullName>
    </submittedName>
</protein>
<accession>A0ABN1K0C3</accession>
<evidence type="ECO:0000256" key="1">
    <source>
        <dbReference type="SAM" id="Phobius"/>
    </source>
</evidence>
<feature type="transmembrane region" description="Helical" evidence="1">
    <location>
        <begin position="52"/>
        <end position="69"/>
    </location>
</feature>
<organism evidence="2 3">
    <name type="scientific">Ideonella azotifigens</name>
    <dbReference type="NCBI Taxonomy" id="513160"/>
    <lineage>
        <taxon>Bacteria</taxon>
        <taxon>Pseudomonadati</taxon>
        <taxon>Pseudomonadota</taxon>
        <taxon>Betaproteobacteria</taxon>
        <taxon>Burkholderiales</taxon>
        <taxon>Sphaerotilaceae</taxon>
        <taxon>Ideonella</taxon>
    </lineage>
</organism>
<dbReference type="Proteomes" id="UP001500279">
    <property type="component" value="Unassembled WGS sequence"/>
</dbReference>
<keyword evidence="3" id="KW-1185">Reference proteome</keyword>
<keyword evidence="1" id="KW-1133">Transmembrane helix</keyword>
<keyword evidence="1" id="KW-0812">Transmembrane</keyword>
<name>A0ABN1K0C3_9BURK</name>
<dbReference type="RefSeq" id="WP_141287305.1">
    <property type="nucleotide sequence ID" value="NZ_JAJNKD010000030.1"/>
</dbReference>
<dbReference type="EMBL" id="BAAAEW010000013">
    <property type="protein sequence ID" value="GAA0751128.1"/>
    <property type="molecule type" value="Genomic_DNA"/>
</dbReference>
<feature type="transmembrane region" description="Helical" evidence="1">
    <location>
        <begin position="110"/>
        <end position="128"/>
    </location>
</feature>
<evidence type="ECO:0000313" key="2">
    <source>
        <dbReference type="EMBL" id="GAA0751128.1"/>
    </source>
</evidence>
<keyword evidence="1" id="KW-0472">Membrane</keyword>
<proteinExistence type="predicted"/>
<gene>
    <name evidence="2" type="ORF">GCM10009107_23620</name>
</gene>
<comment type="caution">
    <text evidence="2">The sequence shown here is derived from an EMBL/GenBank/DDBJ whole genome shotgun (WGS) entry which is preliminary data.</text>
</comment>
<sequence>MKAAVPHGLRQVHGAKAAPAGSGQPMKLVAVLLAVLPQVAFAHGGPTVGMFAGFMPLLAYLGLALAWLRHQTRLPLWLAFTAAAMLFLALGCVAFFLPGLLPISNQHHDLASLLLNGALTLVLVGTAVKVRARARRKR</sequence>